<dbReference type="OMA" id="ATGCQTM"/>
<dbReference type="PANTHER" id="PTHR16140">
    <property type="entry name" value="NON-STRUCTURAL MAINTENANCE OF CHROMOSOMES ELEMENT 4"/>
    <property type="match status" value="1"/>
</dbReference>
<comment type="subunit">
    <text evidence="7">Component of the SMC5-SMC6 complex.</text>
</comment>
<dbReference type="InterPro" id="IPR014854">
    <property type="entry name" value="Nse4_C"/>
</dbReference>
<reference evidence="10" key="2">
    <citation type="submission" date="2013-04" db="UniProtKB">
        <authorList>
            <consortium name="EnsemblPlants"/>
        </authorList>
    </citation>
    <scope>IDENTIFICATION</scope>
</reference>
<dbReference type="HOGENOM" id="CLU_041037_0_1_1"/>
<evidence type="ECO:0000313" key="11">
    <source>
        <dbReference type="Proteomes" id="UP000006038"/>
    </source>
</evidence>
<name>J3MUB7_ORYBR</name>
<dbReference type="eggNOG" id="KOG2866">
    <property type="taxonomic scope" value="Eukaryota"/>
</dbReference>
<comment type="subcellular location">
    <subcellularLocation>
        <location evidence="1 7">Nucleus</location>
    </subcellularLocation>
</comment>
<feature type="compositionally biased region" description="Acidic residues" evidence="8">
    <location>
        <begin position="15"/>
        <end position="29"/>
    </location>
</feature>
<reference evidence="10" key="1">
    <citation type="journal article" date="2013" name="Nat. Commun.">
        <title>Whole-genome sequencing of Oryza brachyantha reveals mechanisms underlying Oryza genome evolution.</title>
        <authorList>
            <person name="Chen J."/>
            <person name="Huang Q."/>
            <person name="Gao D."/>
            <person name="Wang J."/>
            <person name="Lang Y."/>
            <person name="Liu T."/>
            <person name="Li B."/>
            <person name="Bai Z."/>
            <person name="Luis Goicoechea J."/>
            <person name="Liang C."/>
            <person name="Chen C."/>
            <person name="Zhang W."/>
            <person name="Sun S."/>
            <person name="Liao Y."/>
            <person name="Zhang X."/>
            <person name="Yang L."/>
            <person name="Song C."/>
            <person name="Wang M."/>
            <person name="Shi J."/>
            <person name="Liu G."/>
            <person name="Liu J."/>
            <person name="Zhou H."/>
            <person name="Zhou W."/>
            <person name="Yu Q."/>
            <person name="An N."/>
            <person name="Chen Y."/>
            <person name="Cai Q."/>
            <person name="Wang B."/>
            <person name="Liu B."/>
            <person name="Min J."/>
            <person name="Huang Y."/>
            <person name="Wu H."/>
            <person name="Li Z."/>
            <person name="Zhang Y."/>
            <person name="Yin Y."/>
            <person name="Song W."/>
            <person name="Jiang J."/>
            <person name="Jackson S.A."/>
            <person name="Wing R.A."/>
            <person name="Wang J."/>
            <person name="Chen M."/>
        </authorList>
    </citation>
    <scope>NUCLEOTIDE SEQUENCE [LARGE SCALE GENOMIC DNA]</scope>
    <source>
        <strain evidence="10">cv. IRGC 101232</strain>
    </source>
</reference>
<evidence type="ECO:0000256" key="8">
    <source>
        <dbReference type="SAM" id="MobiDB-lite"/>
    </source>
</evidence>
<keyword evidence="4 7" id="KW-0233">DNA recombination</keyword>
<evidence type="ECO:0000256" key="4">
    <source>
        <dbReference type="ARBA" id="ARBA00023172"/>
    </source>
</evidence>
<evidence type="ECO:0000256" key="2">
    <source>
        <dbReference type="ARBA" id="ARBA00008997"/>
    </source>
</evidence>
<keyword evidence="11" id="KW-1185">Reference proteome</keyword>
<dbReference type="Gramene" id="OB08G26980.1">
    <property type="protein sequence ID" value="OB08G26980.1"/>
    <property type="gene ID" value="OB08G26980"/>
</dbReference>
<evidence type="ECO:0000256" key="7">
    <source>
        <dbReference type="RuleBase" id="RU365071"/>
    </source>
</evidence>
<dbReference type="GO" id="GO:0006281">
    <property type="term" value="P:DNA repair"/>
    <property type="evidence" value="ECO:0007669"/>
    <property type="project" value="UniProtKB-UniRule"/>
</dbReference>
<comment type="similarity">
    <text evidence="2 7">Belongs to the NSE4 family.</text>
</comment>
<dbReference type="STRING" id="4533.J3MUB7"/>
<evidence type="ECO:0000256" key="1">
    <source>
        <dbReference type="ARBA" id="ARBA00004123"/>
    </source>
</evidence>
<evidence type="ECO:0000256" key="6">
    <source>
        <dbReference type="ARBA" id="ARBA00023242"/>
    </source>
</evidence>
<dbReference type="GO" id="GO:0005634">
    <property type="term" value="C:nucleus"/>
    <property type="evidence" value="ECO:0007669"/>
    <property type="project" value="UniProtKB-SubCell"/>
</dbReference>
<proteinExistence type="inferred from homology"/>
<comment type="function">
    <text evidence="7">Component of the SMC5-SMC6 complex, that promotes sister chromatid alignment after DNA damage and facilitates double-stranded DNA breaks (DSBs) repair via homologous recombination between sister chromatids.</text>
</comment>
<dbReference type="Pfam" id="PF08743">
    <property type="entry name" value="Nse4_C"/>
    <property type="match status" value="1"/>
</dbReference>
<evidence type="ECO:0000313" key="10">
    <source>
        <dbReference type="EnsemblPlants" id="OB08G26980.1"/>
    </source>
</evidence>
<evidence type="ECO:0000259" key="9">
    <source>
        <dbReference type="Pfam" id="PF08743"/>
    </source>
</evidence>
<keyword evidence="6 7" id="KW-0539">Nucleus</keyword>
<dbReference type="GO" id="GO:0030915">
    <property type="term" value="C:Smc5-Smc6 complex"/>
    <property type="evidence" value="ECO:0007669"/>
    <property type="project" value="UniProtKB-UniRule"/>
</dbReference>
<sequence>MMKSNAARAGAGAGEGDDEEEEEEEEEGEWREALAAAWGQSKAEREAIRSRYAAVKDMIRAEKGGDDMRLLGVAMGEMEHLHHKVQRPKEQVADGEALLELINALAVSAKSEKKDGPTPSEFVASILTKFGVRTSVVDASVESFSWSNLGAVASPLFMTATGCQTMNGPMNVAFKERRRVARRLFDRFTSRPAELYETPPDLDQRNDTDKNMAVMFKLLRKNHCVKLENLVLNRQSFAQTVENIFALSFLVKDGRVEIDVHDNGEHFVMPRNAPAAELITSGEVRQPICIPIRHQGLEDNERRRGAWS</sequence>
<feature type="compositionally biased region" description="Low complexity" evidence="8">
    <location>
        <begin position="1"/>
        <end position="10"/>
    </location>
</feature>
<organism evidence="10">
    <name type="scientific">Oryza brachyantha</name>
    <name type="common">malo sina</name>
    <dbReference type="NCBI Taxonomy" id="4533"/>
    <lineage>
        <taxon>Eukaryota</taxon>
        <taxon>Viridiplantae</taxon>
        <taxon>Streptophyta</taxon>
        <taxon>Embryophyta</taxon>
        <taxon>Tracheophyta</taxon>
        <taxon>Spermatophyta</taxon>
        <taxon>Magnoliopsida</taxon>
        <taxon>Liliopsida</taxon>
        <taxon>Poales</taxon>
        <taxon>Poaceae</taxon>
        <taxon>BOP clade</taxon>
        <taxon>Oryzoideae</taxon>
        <taxon>Oryzeae</taxon>
        <taxon>Oryzinae</taxon>
        <taxon>Oryza</taxon>
    </lineage>
</organism>
<dbReference type="PANTHER" id="PTHR16140:SF15">
    <property type="entry name" value="NON-STRUCTURAL MAINTENANCE OF CHROMOSOMES ELEMENT 4"/>
    <property type="match status" value="1"/>
</dbReference>
<feature type="domain" description="Non-structural maintenance of chromosome element 4 C-terminal" evidence="9">
    <location>
        <begin position="225"/>
        <end position="277"/>
    </location>
</feature>
<accession>J3MUB7</accession>
<keyword evidence="3 7" id="KW-0227">DNA damage</keyword>
<evidence type="ECO:0000256" key="3">
    <source>
        <dbReference type="ARBA" id="ARBA00022763"/>
    </source>
</evidence>
<protein>
    <recommendedName>
        <fullName evidence="7">Non-structural maintenance of chromosomes element 4</fullName>
    </recommendedName>
</protein>
<feature type="region of interest" description="Disordered" evidence="8">
    <location>
        <begin position="1"/>
        <end position="38"/>
    </location>
</feature>
<dbReference type="InterPro" id="IPR027786">
    <property type="entry name" value="Nse4/EID"/>
</dbReference>
<dbReference type="EnsemblPlants" id="OB08G26980.1">
    <property type="protein sequence ID" value="OB08G26980.1"/>
    <property type="gene ID" value="OB08G26980"/>
</dbReference>
<dbReference type="Proteomes" id="UP000006038">
    <property type="component" value="Chromosome 8"/>
</dbReference>
<keyword evidence="5 7" id="KW-0234">DNA repair</keyword>
<dbReference type="AlphaFoldDB" id="J3MUB7"/>
<dbReference type="GO" id="GO:0006310">
    <property type="term" value="P:DNA recombination"/>
    <property type="evidence" value="ECO:0007669"/>
    <property type="project" value="UniProtKB-UniRule"/>
</dbReference>
<evidence type="ECO:0000256" key="5">
    <source>
        <dbReference type="ARBA" id="ARBA00023204"/>
    </source>
</evidence>